<protein>
    <recommendedName>
        <fullName evidence="2">3-methyl-2-oxobutanoate dehydrogenase (2-methylpropanoyl-transferring)</fullName>
        <ecNumber evidence="2">1.2.4.4</ecNumber>
    </recommendedName>
</protein>
<evidence type="ECO:0000259" key="4">
    <source>
        <dbReference type="SMART" id="SM00861"/>
    </source>
</evidence>
<comment type="caution">
    <text evidence="5">The sequence shown here is derived from an EMBL/GenBank/DDBJ whole genome shotgun (WGS) entry which is preliminary data.</text>
</comment>
<dbReference type="GO" id="GO:0016491">
    <property type="term" value="F:oxidoreductase activity"/>
    <property type="evidence" value="ECO:0007669"/>
    <property type="project" value="UniProtKB-KW"/>
</dbReference>
<dbReference type="SUPFAM" id="SSF52922">
    <property type="entry name" value="TK C-terminal domain-like"/>
    <property type="match status" value="1"/>
</dbReference>
<accession>A0ABU1D8K7</accession>
<evidence type="ECO:0000256" key="2">
    <source>
        <dbReference type="ARBA" id="ARBA00012277"/>
    </source>
</evidence>
<dbReference type="EMBL" id="JAUZQE010000033">
    <property type="protein sequence ID" value="MDR4126698.1"/>
    <property type="molecule type" value="Genomic_DNA"/>
</dbReference>
<dbReference type="Pfam" id="PF02779">
    <property type="entry name" value="Transket_pyr"/>
    <property type="match status" value="1"/>
</dbReference>
<dbReference type="InterPro" id="IPR029061">
    <property type="entry name" value="THDP-binding"/>
</dbReference>
<keyword evidence="3 5" id="KW-0560">Oxidoreductase</keyword>
<evidence type="ECO:0000256" key="1">
    <source>
        <dbReference type="ARBA" id="ARBA00001964"/>
    </source>
</evidence>
<sequence>MADIHKIGQDSVSMTMIQALRSAMDIMLERDDNVVIFGQDVGYFGGVFRCTEGLQAKYGKERVFDAPISEGGIVGAAVGMGAYGLRPVVEIQFADYFYPATDQIVSEASRLRYRSAGDFTAPITIRMPSGGGIYGGQTHSQSPEALFTHVAGLRTVIPSNPYDAKGLLIAAIECDDPVIFLEPKRLYNGPFDGHHDKPVVPWSRHPMGNVPTGYYSIPLESARVHRPGTALTVLTYGTMVYVAEAGAAEAGYDAEIIDLRSLWPLDIETVVRSVRKTGRCLVLHEATLTSGFGAELVALVQEHCFYHLEAPIERVTGWDTPYPHAHEWAYFPSPRRVANAMRRLVTGEPSLPPLIPEDEEAAAAATPANVQPLMAKGA</sequence>
<feature type="domain" description="Transketolase-like pyrimidine-binding" evidence="4">
    <location>
        <begin position="14"/>
        <end position="189"/>
    </location>
</feature>
<dbReference type="Gene3D" id="3.40.50.920">
    <property type="match status" value="1"/>
</dbReference>
<dbReference type="SMART" id="SM00861">
    <property type="entry name" value="Transket_pyr"/>
    <property type="match status" value="1"/>
</dbReference>
<evidence type="ECO:0000256" key="3">
    <source>
        <dbReference type="ARBA" id="ARBA00023002"/>
    </source>
</evidence>
<reference evidence="5 6" key="1">
    <citation type="submission" date="2023-08" db="EMBL/GenBank/DDBJ databases">
        <title>Alcaligenaceae gen. nov., a novel taxon isolated from the sludge of Yixing Pesticide Factory.</title>
        <authorList>
            <person name="Ruan L."/>
        </authorList>
    </citation>
    <scope>NUCLEOTIDE SEQUENCE [LARGE SCALE GENOMIC DNA]</scope>
    <source>
        <strain evidence="5 6">LG-2</strain>
    </source>
</reference>
<dbReference type="Proteomes" id="UP001232156">
    <property type="component" value="Unassembled WGS sequence"/>
</dbReference>
<evidence type="ECO:0000313" key="6">
    <source>
        <dbReference type="Proteomes" id="UP001232156"/>
    </source>
</evidence>
<organism evidence="5 6">
    <name type="scientific">Yanghanlia caeni</name>
    <dbReference type="NCBI Taxonomy" id="3064283"/>
    <lineage>
        <taxon>Bacteria</taxon>
        <taxon>Pseudomonadati</taxon>
        <taxon>Pseudomonadota</taxon>
        <taxon>Betaproteobacteria</taxon>
        <taxon>Burkholderiales</taxon>
        <taxon>Alcaligenaceae</taxon>
        <taxon>Yanghanlia</taxon>
    </lineage>
</organism>
<dbReference type="InterPro" id="IPR005475">
    <property type="entry name" value="Transketolase-like_Pyr-bd"/>
</dbReference>
<dbReference type="PANTHER" id="PTHR42980">
    <property type="entry name" value="2-OXOISOVALERATE DEHYDROGENASE SUBUNIT BETA-RELATED"/>
    <property type="match status" value="1"/>
</dbReference>
<dbReference type="PANTHER" id="PTHR42980:SF1">
    <property type="entry name" value="2-OXOISOVALERATE DEHYDROGENASE SUBUNIT BETA, MITOCHONDRIAL"/>
    <property type="match status" value="1"/>
</dbReference>
<dbReference type="InterPro" id="IPR009014">
    <property type="entry name" value="Transketo_C/PFOR_II"/>
</dbReference>
<dbReference type="CDD" id="cd07036">
    <property type="entry name" value="TPP_PYR_E1-PDHc-beta_like"/>
    <property type="match status" value="1"/>
</dbReference>
<dbReference type="SUPFAM" id="SSF52518">
    <property type="entry name" value="Thiamin diphosphate-binding fold (THDP-binding)"/>
    <property type="match status" value="1"/>
</dbReference>
<dbReference type="RefSeq" id="WP_165278856.1">
    <property type="nucleotide sequence ID" value="NZ_JAUZQE010000033.1"/>
</dbReference>
<dbReference type="Gene3D" id="3.40.50.970">
    <property type="match status" value="1"/>
</dbReference>
<gene>
    <name evidence="5" type="ORF">Q8947_11980</name>
</gene>
<proteinExistence type="predicted"/>
<dbReference type="EC" id="1.2.4.4" evidence="2"/>
<comment type="cofactor">
    <cofactor evidence="1">
        <name>thiamine diphosphate</name>
        <dbReference type="ChEBI" id="CHEBI:58937"/>
    </cofactor>
</comment>
<name>A0ABU1D8K7_9BURK</name>
<dbReference type="InterPro" id="IPR033248">
    <property type="entry name" value="Transketolase_C"/>
</dbReference>
<keyword evidence="6" id="KW-1185">Reference proteome</keyword>
<evidence type="ECO:0000313" key="5">
    <source>
        <dbReference type="EMBL" id="MDR4126698.1"/>
    </source>
</evidence>
<dbReference type="Pfam" id="PF02780">
    <property type="entry name" value="Transketolase_C"/>
    <property type="match status" value="1"/>
</dbReference>